<gene>
    <name evidence="3" type="ORF">AZ34_00755</name>
</gene>
<dbReference type="OrthoDB" id="9780818at2"/>
<dbReference type="InterPro" id="IPR006976">
    <property type="entry name" value="VanZ-like"/>
</dbReference>
<organism evidence="3 4">
    <name type="scientific">Hylemonella gracilis str. Niagara R</name>
    <dbReference type="NCBI Taxonomy" id="1458275"/>
    <lineage>
        <taxon>Bacteria</taxon>
        <taxon>Pseudomonadati</taxon>
        <taxon>Pseudomonadota</taxon>
        <taxon>Betaproteobacteria</taxon>
        <taxon>Burkholderiales</taxon>
        <taxon>Comamonadaceae</taxon>
        <taxon>Hylemonella</taxon>
    </lineage>
</organism>
<feature type="transmembrane region" description="Helical" evidence="1">
    <location>
        <begin position="12"/>
        <end position="29"/>
    </location>
</feature>
<dbReference type="eggNOG" id="COG5652">
    <property type="taxonomic scope" value="Bacteria"/>
</dbReference>
<feature type="transmembrane region" description="Helical" evidence="1">
    <location>
        <begin position="316"/>
        <end position="335"/>
    </location>
</feature>
<evidence type="ECO:0000256" key="1">
    <source>
        <dbReference type="SAM" id="Phobius"/>
    </source>
</evidence>
<feature type="transmembrane region" description="Helical" evidence="1">
    <location>
        <begin position="287"/>
        <end position="309"/>
    </location>
</feature>
<evidence type="ECO:0000259" key="2">
    <source>
        <dbReference type="Pfam" id="PF04892"/>
    </source>
</evidence>
<keyword evidence="1" id="KW-1133">Transmembrane helix</keyword>
<feature type="transmembrane region" description="Helical" evidence="1">
    <location>
        <begin position="163"/>
        <end position="184"/>
    </location>
</feature>
<proteinExistence type="predicted"/>
<feature type="transmembrane region" description="Helical" evidence="1">
    <location>
        <begin position="82"/>
        <end position="102"/>
    </location>
</feature>
<dbReference type="Pfam" id="PF04892">
    <property type="entry name" value="VanZ"/>
    <property type="match status" value="1"/>
</dbReference>
<reference evidence="3 4" key="1">
    <citation type="submission" date="2014-02" db="EMBL/GenBank/DDBJ databases">
        <title>Draft Genome of Hylemonella gracilis isolated from the Niagara River.</title>
        <authorList>
            <person name="Pawlowski D.R."/>
            <person name="Koudelka G.B."/>
        </authorList>
    </citation>
    <scope>NUCLEOTIDE SEQUENCE [LARGE SCALE GENOMIC DNA]</scope>
    <source>
        <strain evidence="3 4">Niagara R</strain>
    </source>
</reference>
<feature type="transmembrane region" description="Helical" evidence="1">
    <location>
        <begin position="56"/>
        <end position="75"/>
    </location>
</feature>
<feature type="domain" description="VanZ-like" evidence="2">
    <location>
        <begin position="25"/>
        <end position="138"/>
    </location>
</feature>
<dbReference type="Proteomes" id="UP000023268">
    <property type="component" value="Unassembled WGS sequence"/>
</dbReference>
<dbReference type="RefSeq" id="WP_035603710.1">
    <property type="nucleotide sequence ID" value="NZ_JEMG01000001.1"/>
</dbReference>
<feature type="transmembrane region" description="Helical" evidence="1">
    <location>
        <begin position="231"/>
        <end position="252"/>
    </location>
</feature>
<comment type="caution">
    <text evidence="3">The sequence shown here is derived from an EMBL/GenBank/DDBJ whole genome shotgun (WGS) entry which is preliminary data.</text>
</comment>
<dbReference type="EMBL" id="JEMG01000001">
    <property type="protein sequence ID" value="EYC49740.1"/>
    <property type="molecule type" value="Genomic_DNA"/>
</dbReference>
<feature type="transmembrane region" description="Helical" evidence="1">
    <location>
        <begin position="355"/>
        <end position="376"/>
    </location>
</feature>
<name>A0A016XCV6_9BURK</name>
<feature type="transmembrane region" description="Helical" evidence="1">
    <location>
        <begin position="122"/>
        <end position="142"/>
    </location>
</feature>
<protein>
    <submittedName>
        <fullName evidence="3">Teicoplanin resistance protein VanZ</fullName>
    </submittedName>
</protein>
<evidence type="ECO:0000313" key="3">
    <source>
        <dbReference type="EMBL" id="EYC49740.1"/>
    </source>
</evidence>
<accession>A0A016XCV6</accession>
<dbReference type="AlphaFoldDB" id="A0A016XCV6"/>
<feature type="transmembrane region" description="Helical" evidence="1">
    <location>
        <begin position="259"/>
        <end position="281"/>
    </location>
</feature>
<dbReference type="STRING" id="1458275.AZ34_00755"/>
<keyword evidence="1" id="KW-0472">Membrane</keyword>
<evidence type="ECO:0000313" key="4">
    <source>
        <dbReference type="Proteomes" id="UP000023268"/>
    </source>
</evidence>
<keyword evidence="1" id="KW-0812">Transmembrane</keyword>
<sequence length="398" mass="43287">MIRAPHKTSAWPLAGMYVVLVVYASLYPFEGWRNQGPLPLGFVLAPWPKYWTAFDLWANVLGYAPLGFLLALGALRTRQGHGVVGWAGWAVGGATLIAGLLSLLMEAAQEYLPMRVASNVDWGLNTVGAWGGALAAALLERLGALDRWNRFRARWFVPEARGALVLLALWPCALLAPSAVPLGLGQVYEQTESGLRSLLQGTPWLSWLPPLPNVGVDVPGNGSGVAPLAPLMVWACVVLGVLIPCLLGYCAIRGIRRRALFLLALLAAALGANLLSAALSYSPAHAWAWLNTPVQSGLVMAGLFALLLLRLPVRVAAALLLVLLGVFLSLINQAPTGPYYAHNLQVWEQGRFIRFHGVTLWLARLWPYAVLAYVLARVWRQRREWQDTRQVEAGHGLG</sequence>